<keyword evidence="5" id="KW-0378">Hydrolase</keyword>
<dbReference type="PROSITE" id="PS00211">
    <property type="entry name" value="ABC_TRANSPORTER_1"/>
    <property type="match status" value="1"/>
</dbReference>
<dbReference type="EMBL" id="LR134317">
    <property type="protein sequence ID" value="VEF05469.1"/>
    <property type="molecule type" value="Genomic_DNA"/>
</dbReference>
<dbReference type="InterPro" id="IPR027417">
    <property type="entry name" value="P-loop_NTPase"/>
</dbReference>
<evidence type="ECO:0000256" key="3">
    <source>
        <dbReference type="ARBA" id="ARBA00022840"/>
    </source>
</evidence>
<keyword evidence="2" id="KW-0547">Nucleotide-binding</keyword>
<dbReference type="Proteomes" id="UP000269903">
    <property type="component" value="Chromosome"/>
</dbReference>
<keyword evidence="3" id="KW-0067">ATP-binding</keyword>
<organism evidence="5 6">
    <name type="scientific">Streptococcus equi subsp. zooepidemicus</name>
    <dbReference type="NCBI Taxonomy" id="40041"/>
    <lineage>
        <taxon>Bacteria</taxon>
        <taxon>Bacillati</taxon>
        <taxon>Bacillota</taxon>
        <taxon>Bacilli</taxon>
        <taxon>Lactobacillales</taxon>
        <taxon>Streptococcaceae</taxon>
        <taxon>Streptococcus</taxon>
    </lineage>
</organism>
<evidence type="ECO:0000259" key="4">
    <source>
        <dbReference type="PROSITE" id="PS50893"/>
    </source>
</evidence>
<name>A0A7Z8ZVP2_STRSZ</name>
<evidence type="ECO:0000256" key="1">
    <source>
        <dbReference type="ARBA" id="ARBA00022448"/>
    </source>
</evidence>
<dbReference type="GO" id="GO:0005524">
    <property type="term" value="F:ATP binding"/>
    <property type="evidence" value="ECO:0007669"/>
    <property type="project" value="UniProtKB-KW"/>
</dbReference>
<gene>
    <name evidence="5" type="primary">znuC</name>
    <name evidence="5" type="ORF">NCTC6180_00352</name>
</gene>
<protein>
    <submittedName>
        <fullName evidence="5">Multidrug ABC transporter ATPase</fullName>
        <ecNumber evidence="5">3.6.3.-</ecNumber>
    </submittedName>
</protein>
<accession>A0A7Z8ZVP2</accession>
<dbReference type="GO" id="GO:0016887">
    <property type="term" value="F:ATP hydrolysis activity"/>
    <property type="evidence" value="ECO:0007669"/>
    <property type="project" value="InterPro"/>
</dbReference>
<proteinExistence type="predicted"/>
<dbReference type="PANTHER" id="PTHR42939:SF1">
    <property type="entry name" value="ABC TRANSPORTER ATP-BINDING PROTEIN ALBC-RELATED"/>
    <property type="match status" value="1"/>
</dbReference>
<dbReference type="SMART" id="SM00382">
    <property type="entry name" value="AAA"/>
    <property type="match status" value="1"/>
</dbReference>
<reference evidence="5 6" key="1">
    <citation type="submission" date="2018-12" db="EMBL/GenBank/DDBJ databases">
        <authorList>
            <consortium name="Pathogen Informatics"/>
        </authorList>
    </citation>
    <scope>NUCLEOTIDE SEQUENCE [LARGE SCALE GENOMIC DNA]</scope>
    <source>
        <strain evidence="5 6">NCTC6180</strain>
    </source>
</reference>
<feature type="domain" description="ABC transporter" evidence="4">
    <location>
        <begin position="1"/>
        <end position="218"/>
    </location>
</feature>
<dbReference type="Gene3D" id="3.40.50.300">
    <property type="entry name" value="P-loop containing nucleotide triphosphate hydrolases"/>
    <property type="match status" value="1"/>
</dbReference>
<evidence type="ECO:0000256" key="2">
    <source>
        <dbReference type="ARBA" id="ARBA00022741"/>
    </source>
</evidence>
<sequence length="284" mass="32977">MKLYNIVKKFNNHAVLNDISFEINKGEIIGLVGKNGAGKSTLMKIISKLDTNFEGKIDEVGRLGYFIESPKLVTNRTGLWNLKYFSYIFGNKFLIEDYFDFYQSIEIIDFLKQKVKKYSFGMKQKLGVLIALLNNPDYVILDEPTNGMDIDSSIVFLQELKKIVKEKSIGVFISSHKLEDIELICDRIIFLNNGKLEKLNSREYKNRIIHKLIFRDKNDVDLFLKNQNIGIITESQDDFIKIETSCSYSELMDLINKLNISLLDYSYEQKTLRDIYIDKIIKGD</sequence>
<dbReference type="AlphaFoldDB" id="A0A7Z8ZVP2"/>
<dbReference type="InterPro" id="IPR051782">
    <property type="entry name" value="ABC_Transporter_VariousFunc"/>
</dbReference>
<dbReference type="Pfam" id="PF00005">
    <property type="entry name" value="ABC_tran"/>
    <property type="match status" value="1"/>
</dbReference>
<keyword evidence="1" id="KW-0813">Transport</keyword>
<dbReference type="InterPro" id="IPR017871">
    <property type="entry name" value="ABC_transporter-like_CS"/>
</dbReference>
<dbReference type="RefSeq" id="WP_154803678.1">
    <property type="nucleotide sequence ID" value="NZ_LR134317.1"/>
</dbReference>
<dbReference type="InterPro" id="IPR003439">
    <property type="entry name" value="ABC_transporter-like_ATP-bd"/>
</dbReference>
<dbReference type="InterPro" id="IPR003593">
    <property type="entry name" value="AAA+_ATPase"/>
</dbReference>
<dbReference type="SUPFAM" id="SSF52540">
    <property type="entry name" value="P-loop containing nucleoside triphosphate hydrolases"/>
    <property type="match status" value="1"/>
</dbReference>
<dbReference type="EC" id="3.6.3.-" evidence="5"/>
<evidence type="ECO:0000313" key="6">
    <source>
        <dbReference type="Proteomes" id="UP000269903"/>
    </source>
</evidence>
<evidence type="ECO:0000313" key="5">
    <source>
        <dbReference type="EMBL" id="VEF05469.1"/>
    </source>
</evidence>
<dbReference type="PROSITE" id="PS50893">
    <property type="entry name" value="ABC_TRANSPORTER_2"/>
    <property type="match status" value="1"/>
</dbReference>
<dbReference type="PANTHER" id="PTHR42939">
    <property type="entry name" value="ABC TRANSPORTER ATP-BINDING PROTEIN ALBC-RELATED"/>
    <property type="match status" value="1"/>
</dbReference>